<organism evidence="5 6">
    <name type="scientific">Adhaeribacter swui</name>
    <dbReference type="NCBI Taxonomy" id="2086471"/>
    <lineage>
        <taxon>Bacteria</taxon>
        <taxon>Pseudomonadati</taxon>
        <taxon>Bacteroidota</taxon>
        <taxon>Cytophagia</taxon>
        <taxon>Cytophagales</taxon>
        <taxon>Hymenobacteraceae</taxon>
        <taxon>Adhaeribacter</taxon>
    </lineage>
</organism>
<evidence type="ECO:0000313" key="5">
    <source>
        <dbReference type="EMBL" id="QNF31398.1"/>
    </source>
</evidence>
<reference evidence="5 6" key="1">
    <citation type="journal article" date="2018" name="Int. J. Syst. Evol. Microbiol.">
        <title>Adhaeribacter swui sp. nov., isolated from wet mud.</title>
        <authorList>
            <person name="Kim D.U."/>
            <person name="Kim K.W."/>
            <person name="Kang M.S."/>
            <person name="Kim J.Y."/>
            <person name="Jang J.H."/>
            <person name="Kim M.K."/>
        </authorList>
    </citation>
    <scope>NUCLEOTIDE SEQUENCE [LARGE SCALE GENOMIC DNA]</scope>
    <source>
        <strain evidence="5 6">KCTC 52873</strain>
        <plasmid evidence="5">unnamed2</plasmid>
    </source>
</reference>
<dbReference type="KEGG" id="aswu:HUW51_01175"/>
<dbReference type="Gene3D" id="1.10.10.60">
    <property type="entry name" value="Homeodomain-like"/>
    <property type="match status" value="1"/>
</dbReference>
<name>A0A7G7G2L4_9BACT</name>
<accession>A0A7G7G2L4</accession>
<evidence type="ECO:0000256" key="2">
    <source>
        <dbReference type="ARBA" id="ARBA00023125"/>
    </source>
</evidence>
<keyword evidence="2" id="KW-0238">DNA-binding</keyword>
<dbReference type="EMBL" id="CP055155">
    <property type="protein sequence ID" value="QNF31398.1"/>
    <property type="molecule type" value="Genomic_DNA"/>
</dbReference>
<dbReference type="InterPro" id="IPR020449">
    <property type="entry name" value="Tscrpt_reg_AraC-type_HTH"/>
</dbReference>
<dbReference type="PANTHER" id="PTHR43280">
    <property type="entry name" value="ARAC-FAMILY TRANSCRIPTIONAL REGULATOR"/>
    <property type="match status" value="1"/>
</dbReference>
<evidence type="ECO:0000256" key="3">
    <source>
        <dbReference type="ARBA" id="ARBA00023163"/>
    </source>
</evidence>
<dbReference type="InterPro" id="IPR018060">
    <property type="entry name" value="HTH_AraC"/>
</dbReference>
<dbReference type="GO" id="GO:0043565">
    <property type="term" value="F:sequence-specific DNA binding"/>
    <property type="evidence" value="ECO:0007669"/>
    <property type="project" value="InterPro"/>
</dbReference>
<geneLocation type="plasmid" evidence="5 6">
    <name>unnamed2</name>
</geneLocation>
<feature type="domain" description="HTH araC/xylS-type" evidence="4">
    <location>
        <begin position="177"/>
        <end position="275"/>
    </location>
</feature>
<dbReference type="Proteomes" id="UP000515237">
    <property type="component" value="Plasmid unnamed2"/>
</dbReference>
<sequence>MELEKVKEDSIILLQAKGIVELPEDFLLHFHTHIYCHQGSISFLFNDKPYTCNAGEFVFWFSGSQLTNLTFSKKIKASILLVERDFLLANIPDQSWSIDVVLHSKENPILHLKDKNDKQRVLSNFQLLYAKFSELEHLFYAEILKLQMQLFILEMWHTFANEYERRKRTLESGSLYERFMRLVQEHCIKEREVQFYATRLHITAKYLNFICKQNTGITASGWIQRYARERITILLQNKNLNISEIADQMNFSSRSFFTRYVRKVLGVSPREYRQRLIVI</sequence>
<keyword evidence="1" id="KW-0805">Transcription regulation</keyword>
<evidence type="ECO:0000259" key="4">
    <source>
        <dbReference type="PROSITE" id="PS01124"/>
    </source>
</evidence>
<dbReference type="InterPro" id="IPR009057">
    <property type="entry name" value="Homeodomain-like_sf"/>
</dbReference>
<keyword evidence="5" id="KW-0614">Plasmid</keyword>
<dbReference type="GO" id="GO:0003700">
    <property type="term" value="F:DNA-binding transcription factor activity"/>
    <property type="evidence" value="ECO:0007669"/>
    <property type="project" value="InterPro"/>
</dbReference>
<dbReference type="RefSeq" id="WP_185269964.1">
    <property type="nucleotide sequence ID" value="NZ_CP055155.1"/>
</dbReference>
<dbReference type="SMART" id="SM00342">
    <property type="entry name" value="HTH_ARAC"/>
    <property type="match status" value="1"/>
</dbReference>
<evidence type="ECO:0000313" key="6">
    <source>
        <dbReference type="Proteomes" id="UP000515237"/>
    </source>
</evidence>
<gene>
    <name evidence="5" type="ORF">HUW51_01175</name>
</gene>
<dbReference type="Pfam" id="PF12833">
    <property type="entry name" value="HTH_18"/>
    <property type="match status" value="1"/>
</dbReference>
<dbReference type="SUPFAM" id="SSF46689">
    <property type="entry name" value="Homeodomain-like"/>
    <property type="match status" value="1"/>
</dbReference>
<proteinExistence type="predicted"/>
<keyword evidence="6" id="KW-1185">Reference proteome</keyword>
<protein>
    <submittedName>
        <fullName evidence="5">AraC family transcriptional regulator</fullName>
    </submittedName>
</protein>
<keyword evidence="3" id="KW-0804">Transcription</keyword>
<dbReference type="AlphaFoldDB" id="A0A7G7G2L4"/>
<evidence type="ECO:0000256" key="1">
    <source>
        <dbReference type="ARBA" id="ARBA00023015"/>
    </source>
</evidence>
<dbReference type="PROSITE" id="PS01124">
    <property type="entry name" value="HTH_ARAC_FAMILY_2"/>
    <property type="match status" value="1"/>
</dbReference>
<dbReference type="PANTHER" id="PTHR43280:SF32">
    <property type="entry name" value="TRANSCRIPTIONAL REGULATORY PROTEIN"/>
    <property type="match status" value="1"/>
</dbReference>
<dbReference type="PRINTS" id="PR00032">
    <property type="entry name" value="HTHARAC"/>
</dbReference>